<dbReference type="InterPro" id="IPR038186">
    <property type="entry name" value="CHAD_dom_sf"/>
</dbReference>
<dbReference type="SMART" id="SM00880">
    <property type="entry name" value="CHAD"/>
    <property type="match status" value="1"/>
</dbReference>
<proteinExistence type="predicted"/>
<evidence type="ECO:0000313" key="2">
    <source>
        <dbReference type="EMBL" id="MEN7547951.1"/>
    </source>
</evidence>
<reference evidence="2 3" key="1">
    <citation type="submission" date="2024-04" db="EMBL/GenBank/DDBJ databases">
        <title>Novel genus in family Flammeovirgaceae.</title>
        <authorList>
            <person name="Nguyen T.H."/>
            <person name="Vuong T.Q."/>
            <person name="Le H."/>
            <person name="Kim S.-G."/>
        </authorList>
    </citation>
    <scope>NUCLEOTIDE SEQUENCE [LARGE SCALE GENOMIC DNA]</scope>
    <source>
        <strain evidence="2 3">JCM 23209</strain>
    </source>
</reference>
<organism evidence="2 3">
    <name type="scientific">Rapidithrix thailandica</name>
    <dbReference type="NCBI Taxonomy" id="413964"/>
    <lineage>
        <taxon>Bacteria</taxon>
        <taxon>Pseudomonadati</taxon>
        <taxon>Bacteroidota</taxon>
        <taxon>Cytophagia</taxon>
        <taxon>Cytophagales</taxon>
        <taxon>Flammeovirgaceae</taxon>
        <taxon>Rapidithrix</taxon>
    </lineage>
</organism>
<dbReference type="InterPro" id="IPR007899">
    <property type="entry name" value="CHAD_dom"/>
</dbReference>
<sequence>MMTDIHKNTDNLQLWKKQFKRIFKKFKKRYHQSLKFKDIEDLHQTRVHLRKLLTLLKFLIQEDTKDENTVAGRFYTTLQNIEKALGEIRDLDVLLEDLQHLKEQVPVDKALLKVIRKLRKMKRLQIGLQLPNDYNEPLMLLWEDFMCLHLPGYICKLDAHATLLKLMAKFDSRLQKYETMKEQHGEQSPETLEALHAVRIQAKKLRYTCTYVEFALDKNYAEAARQYKKIQNWLGEINNLKVYRSEISMLLNYYTYLDSEKSQALLQHLDHQILVKQEEETLSGFTHKIQ</sequence>
<dbReference type="AlphaFoldDB" id="A0AAW9S4D5"/>
<keyword evidence="3" id="KW-1185">Reference proteome</keyword>
<feature type="domain" description="CHAD" evidence="1">
    <location>
        <begin position="4"/>
        <end position="290"/>
    </location>
</feature>
<gene>
    <name evidence="2" type="ORF">AAG747_08525</name>
</gene>
<dbReference type="Pfam" id="PF05235">
    <property type="entry name" value="CHAD"/>
    <property type="match status" value="1"/>
</dbReference>
<accession>A0AAW9S4D5</accession>
<name>A0AAW9S4D5_9BACT</name>
<dbReference type="Gene3D" id="1.40.20.10">
    <property type="entry name" value="CHAD domain"/>
    <property type="match status" value="1"/>
</dbReference>
<dbReference type="RefSeq" id="WP_346820733.1">
    <property type="nucleotide sequence ID" value="NZ_JBDKWZ010000004.1"/>
</dbReference>
<dbReference type="PROSITE" id="PS51708">
    <property type="entry name" value="CHAD"/>
    <property type="match status" value="1"/>
</dbReference>
<dbReference type="EMBL" id="JBDKWZ010000004">
    <property type="protein sequence ID" value="MEN7547951.1"/>
    <property type="molecule type" value="Genomic_DNA"/>
</dbReference>
<evidence type="ECO:0000313" key="3">
    <source>
        <dbReference type="Proteomes" id="UP001403385"/>
    </source>
</evidence>
<dbReference type="Proteomes" id="UP001403385">
    <property type="component" value="Unassembled WGS sequence"/>
</dbReference>
<protein>
    <submittedName>
        <fullName evidence="2">CHAD domain-containing protein</fullName>
    </submittedName>
</protein>
<comment type="caution">
    <text evidence="2">The sequence shown here is derived from an EMBL/GenBank/DDBJ whole genome shotgun (WGS) entry which is preliminary data.</text>
</comment>
<evidence type="ECO:0000259" key="1">
    <source>
        <dbReference type="PROSITE" id="PS51708"/>
    </source>
</evidence>
<dbReference type="PANTHER" id="PTHR39339:SF1">
    <property type="entry name" value="CHAD DOMAIN-CONTAINING PROTEIN"/>
    <property type="match status" value="1"/>
</dbReference>
<dbReference type="PANTHER" id="PTHR39339">
    <property type="entry name" value="SLR1444 PROTEIN"/>
    <property type="match status" value="1"/>
</dbReference>